<dbReference type="Pfam" id="PF13359">
    <property type="entry name" value="DDE_Tnp_4"/>
    <property type="match status" value="1"/>
</dbReference>
<evidence type="ECO:0000259" key="3">
    <source>
        <dbReference type="Pfam" id="PF13359"/>
    </source>
</evidence>
<dbReference type="RefSeq" id="XP_065658657.1">
    <property type="nucleotide sequence ID" value="XM_065802585.1"/>
</dbReference>
<evidence type="ECO:0000313" key="5">
    <source>
        <dbReference type="RefSeq" id="XP_065658657.1"/>
    </source>
</evidence>
<evidence type="ECO:0000256" key="1">
    <source>
        <dbReference type="ARBA" id="ARBA00001968"/>
    </source>
</evidence>
<protein>
    <submittedName>
        <fullName evidence="5">Uncharacterized protein LOC136083181</fullName>
    </submittedName>
</protein>
<accession>A0ABM4CAF0</accession>
<proteinExistence type="predicted"/>
<organism evidence="4 5">
    <name type="scientific">Hydra vulgaris</name>
    <name type="common">Hydra</name>
    <name type="synonym">Hydra attenuata</name>
    <dbReference type="NCBI Taxonomy" id="6087"/>
    <lineage>
        <taxon>Eukaryota</taxon>
        <taxon>Metazoa</taxon>
        <taxon>Cnidaria</taxon>
        <taxon>Hydrozoa</taxon>
        <taxon>Hydroidolina</taxon>
        <taxon>Anthoathecata</taxon>
        <taxon>Aplanulata</taxon>
        <taxon>Hydridae</taxon>
        <taxon>Hydra</taxon>
    </lineage>
</organism>
<feature type="domain" description="DDE Tnp4" evidence="3">
    <location>
        <begin position="73"/>
        <end position="133"/>
    </location>
</feature>
<reference evidence="5" key="1">
    <citation type="submission" date="2025-08" db="UniProtKB">
        <authorList>
            <consortium name="RefSeq"/>
        </authorList>
    </citation>
    <scope>IDENTIFICATION</scope>
</reference>
<keyword evidence="2" id="KW-0479">Metal-binding</keyword>
<sequence length="139" mass="15732">MYYITFLLATNDVQLTIAISFRLSSTTVGRVTCKVIWNVLCKKGYLLVLSSKHQWLKISSEFYERWNFLHCLGKHVVIQSPARSGSTHFNKKKKFNIVLLAKCDAKYKFTLADIGGSGRQSDGGIYNNSKVGFFIGNKL</sequence>
<comment type="cofactor">
    <cofactor evidence="1">
        <name>a divalent metal cation</name>
        <dbReference type="ChEBI" id="CHEBI:60240"/>
    </cofactor>
</comment>
<dbReference type="GeneID" id="136083181"/>
<evidence type="ECO:0000313" key="4">
    <source>
        <dbReference type="Proteomes" id="UP001652625"/>
    </source>
</evidence>
<dbReference type="InterPro" id="IPR027806">
    <property type="entry name" value="HARBI1_dom"/>
</dbReference>
<name>A0ABM4CAF0_HYDVU</name>
<keyword evidence="4" id="KW-1185">Reference proteome</keyword>
<gene>
    <name evidence="5" type="primary">LOC136083181</name>
</gene>
<evidence type="ECO:0000256" key="2">
    <source>
        <dbReference type="ARBA" id="ARBA00022723"/>
    </source>
</evidence>
<dbReference type="Proteomes" id="UP001652625">
    <property type="component" value="Chromosome 08"/>
</dbReference>